<evidence type="ECO:0000256" key="3">
    <source>
        <dbReference type="SAM" id="MobiDB-lite"/>
    </source>
</evidence>
<reference evidence="4 5" key="1">
    <citation type="submission" date="2016-07" db="EMBL/GenBank/DDBJ databases">
        <title>Pervasive Adenine N6-methylation of Active Genes in Fungi.</title>
        <authorList>
            <consortium name="DOE Joint Genome Institute"/>
            <person name="Mondo S.J."/>
            <person name="Dannebaum R.O."/>
            <person name="Kuo R.C."/>
            <person name="Labutti K."/>
            <person name="Haridas S."/>
            <person name="Kuo A."/>
            <person name="Salamov A."/>
            <person name="Ahrendt S.R."/>
            <person name="Lipzen A."/>
            <person name="Sullivan W."/>
            <person name="Andreopoulos W.B."/>
            <person name="Clum A."/>
            <person name="Lindquist E."/>
            <person name="Daum C."/>
            <person name="Ramamoorthy G.K."/>
            <person name="Gryganskyi A."/>
            <person name="Culley D."/>
            <person name="Magnuson J.K."/>
            <person name="James T.Y."/>
            <person name="O'Malley M.A."/>
            <person name="Stajich J.E."/>
            <person name="Spatafora J.W."/>
            <person name="Visel A."/>
            <person name="Grigoriev I.V."/>
        </authorList>
    </citation>
    <scope>NUCLEOTIDE SEQUENCE [LARGE SCALE GENOMIC DNA]</scope>
    <source>
        <strain evidence="4 5">CBS 129021</strain>
    </source>
</reference>
<dbReference type="EMBL" id="MCFJ01000010">
    <property type="protein sequence ID" value="ORY61591.1"/>
    <property type="molecule type" value="Genomic_DNA"/>
</dbReference>
<keyword evidence="2" id="KW-0560">Oxidoreductase</keyword>
<evidence type="ECO:0000313" key="5">
    <source>
        <dbReference type="Proteomes" id="UP000193689"/>
    </source>
</evidence>
<dbReference type="Gene3D" id="3.40.50.720">
    <property type="entry name" value="NAD(P)-binding Rossmann-like Domain"/>
    <property type="match status" value="1"/>
</dbReference>
<evidence type="ECO:0000313" key="4">
    <source>
        <dbReference type="EMBL" id="ORY61591.1"/>
    </source>
</evidence>
<dbReference type="RefSeq" id="XP_040713668.1">
    <property type="nucleotide sequence ID" value="XM_040856326.1"/>
</dbReference>
<evidence type="ECO:0000256" key="2">
    <source>
        <dbReference type="ARBA" id="ARBA00023002"/>
    </source>
</evidence>
<dbReference type="PANTHER" id="PTHR24320">
    <property type="entry name" value="RETINOL DEHYDROGENASE"/>
    <property type="match status" value="1"/>
</dbReference>
<comment type="caution">
    <text evidence="4">The sequence shown here is derived from an EMBL/GenBank/DDBJ whole genome shotgun (WGS) entry which is preliminary data.</text>
</comment>
<comment type="similarity">
    <text evidence="1">Belongs to the short-chain dehydrogenases/reductases (SDR) family.</text>
</comment>
<dbReference type="PRINTS" id="PR00081">
    <property type="entry name" value="GDHRDH"/>
</dbReference>
<dbReference type="STRING" id="1141098.A0A1Y2DQN3"/>
<dbReference type="GO" id="GO:0016491">
    <property type="term" value="F:oxidoreductase activity"/>
    <property type="evidence" value="ECO:0007669"/>
    <property type="project" value="UniProtKB-KW"/>
</dbReference>
<gene>
    <name evidence="4" type="ORF">BCR38DRAFT_347247</name>
</gene>
<protein>
    <recommendedName>
        <fullName evidence="6">Short-chain dehydrogenase</fullName>
    </recommendedName>
</protein>
<accession>A0A1Y2DQN3</accession>
<dbReference type="InterPro" id="IPR036291">
    <property type="entry name" value="NAD(P)-bd_dom_sf"/>
</dbReference>
<proteinExistence type="inferred from homology"/>
<dbReference type="InParanoid" id="A0A1Y2DQN3"/>
<dbReference type="Pfam" id="PF00106">
    <property type="entry name" value="adh_short"/>
    <property type="match status" value="1"/>
</dbReference>
<dbReference type="Proteomes" id="UP000193689">
    <property type="component" value="Unassembled WGS sequence"/>
</dbReference>
<feature type="region of interest" description="Disordered" evidence="3">
    <location>
        <begin position="1"/>
        <end position="22"/>
    </location>
</feature>
<keyword evidence="5" id="KW-1185">Reference proteome</keyword>
<sequence>MTALAPYANDHKDPNGEGDARPTALKIIRDQGLDGKLRGKVFLITGCSAGIGVETARAIHATGADVYMTGRNQEKGQQVADKIARDGQPGKVVFLELQLDSIAKVREAAANFRKLSDVLNVLICNAGVSFQPKTTTKDGLELNFGVNHIGNFVLFQALKDLLLASATPEFCSRVVMVSSRTHRIATMDLDDYNLEKRGYANVLAYCASKTANIWMANEIERRYASRGLHALSVHPGMIFTEINRDADETVEQMQLDRPEILRHFKSTAQGAATTVWAAVGKEWEGRPGRYLEDCQESQPVGEDGEDSLESGLLESGYFPHAYDKEGAERLWKLSLELIHESDDGDD</sequence>
<dbReference type="GeneID" id="63772538"/>
<dbReference type="OrthoDB" id="191139at2759"/>
<dbReference type="InterPro" id="IPR002347">
    <property type="entry name" value="SDR_fam"/>
</dbReference>
<dbReference type="PANTHER" id="PTHR24320:SF272">
    <property type="entry name" value="NAD(P)-BINDING ROSSMANN-FOLD SUPERFAMILY PROTEIN"/>
    <property type="match status" value="1"/>
</dbReference>
<name>A0A1Y2DQN3_9PEZI</name>
<organism evidence="4 5">
    <name type="scientific">Pseudomassariella vexata</name>
    <dbReference type="NCBI Taxonomy" id="1141098"/>
    <lineage>
        <taxon>Eukaryota</taxon>
        <taxon>Fungi</taxon>
        <taxon>Dikarya</taxon>
        <taxon>Ascomycota</taxon>
        <taxon>Pezizomycotina</taxon>
        <taxon>Sordariomycetes</taxon>
        <taxon>Xylariomycetidae</taxon>
        <taxon>Amphisphaeriales</taxon>
        <taxon>Pseudomassariaceae</taxon>
        <taxon>Pseudomassariella</taxon>
    </lineage>
</organism>
<dbReference type="SUPFAM" id="SSF51735">
    <property type="entry name" value="NAD(P)-binding Rossmann-fold domains"/>
    <property type="match status" value="1"/>
</dbReference>
<feature type="compositionally biased region" description="Basic and acidic residues" evidence="3">
    <location>
        <begin position="9"/>
        <end position="20"/>
    </location>
</feature>
<evidence type="ECO:0000256" key="1">
    <source>
        <dbReference type="ARBA" id="ARBA00006484"/>
    </source>
</evidence>
<evidence type="ECO:0008006" key="6">
    <source>
        <dbReference type="Google" id="ProtNLM"/>
    </source>
</evidence>
<dbReference type="AlphaFoldDB" id="A0A1Y2DQN3"/>